<dbReference type="GO" id="GO:0005886">
    <property type="term" value="C:plasma membrane"/>
    <property type="evidence" value="ECO:0007669"/>
    <property type="project" value="TreeGrafter"/>
</dbReference>
<evidence type="ECO:0000256" key="5">
    <source>
        <dbReference type="ARBA" id="ARBA00023014"/>
    </source>
</evidence>
<dbReference type="GO" id="GO:0046872">
    <property type="term" value="F:metal ion binding"/>
    <property type="evidence" value="ECO:0007669"/>
    <property type="project" value="UniProtKB-KW"/>
</dbReference>
<evidence type="ECO:0000313" key="12">
    <source>
        <dbReference type="Proteomes" id="UP000295504"/>
    </source>
</evidence>
<comment type="caution">
    <text evidence="11">The sequence shown here is derived from an EMBL/GenBank/DDBJ whole genome shotgun (WGS) entry which is preliminary data.</text>
</comment>
<evidence type="ECO:0000256" key="6">
    <source>
        <dbReference type="ARBA" id="ARBA00029447"/>
    </source>
</evidence>
<dbReference type="OrthoDB" id="9798098at2"/>
<dbReference type="InterPro" id="IPR051310">
    <property type="entry name" value="MCP_chemotaxis"/>
</dbReference>
<evidence type="ECO:0000259" key="8">
    <source>
        <dbReference type="PROSITE" id="PS50111"/>
    </source>
</evidence>
<dbReference type="Pfam" id="PF13237">
    <property type="entry name" value="Fer4_10"/>
    <property type="match status" value="1"/>
</dbReference>
<dbReference type="InterPro" id="IPR004108">
    <property type="entry name" value="Fe_hydrogenase_lsu_C"/>
</dbReference>
<keyword evidence="5" id="KW-0411">Iron-sulfur</keyword>
<dbReference type="InterPro" id="IPR017900">
    <property type="entry name" value="4Fe4S_Fe_S_CS"/>
</dbReference>
<comment type="similarity">
    <text evidence="6">Belongs to the methyl-accepting chemotaxis (MCP) protein family.</text>
</comment>
<feature type="domain" description="4Fe-4S" evidence="10">
    <location>
        <begin position="383"/>
        <end position="442"/>
    </location>
</feature>
<dbReference type="InterPro" id="IPR009016">
    <property type="entry name" value="Fe_hydrogenase"/>
</dbReference>
<dbReference type="PROSITE" id="PS51656">
    <property type="entry name" value="4FE4S"/>
    <property type="match status" value="1"/>
</dbReference>
<keyword evidence="3" id="KW-0479">Metal-binding</keyword>
<name>A0A4R2T3V1_9FIRM</name>
<feature type="domain" description="4Fe-4S ferredoxin-type" evidence="9">
    <location>
        <begin position="5"/>
        <end position="34"/>
    </location>
</feature>
<dbReference type="InterPro" id="IPR004089">
    <property type="entry name" value="MCPsignal_dom"/>
</dbReference>
<evidence type="ECO:0000256" key="1">
    <source>
        <dbReference type="ARBA" id="ARBA00022485"/>
    </source>
</evidence>
<dbReference type="Gene3D" id="3.30.70.20">
    <property type="match status" value="1"/>
</dbReference>
<accession>A0A4R2T3V1</accession>
<dbReference type="InterPro" id="IPR017896">
    <property type="entry name" value="4Fe4S_Fe-S-bd"/>
</dbReference>
<evidence type="ECO:0000259" key="10">
    <source>
        <dbReference type="PROSITE" id="PS51656"/>
    </source>
</evidence>
<dbReference type="Gene3D" id="1.10.287.950">
    <property type="entry name" value="Methyl-accepting chemotaxis protein"/>
    <property type="match status" value="1"/>
</dbReference>
<dbReference type="Proteomes" id="UP000295504">
    <property type="component" value="Unassembled WGS sequence"/>
</dbReference>
<dbReference type="InterPro" id="IPR007202">
    <property type="entry name" value="4Fe-4S_dom"/>
</dbReference>
<evidence type="ECO:0000259" key="9">
    <source>
        <dbReference type="PROSITE" id="PS51379"/>
    </source>
</evidence>
<evidence type="ECO:0000256" key="4">
    <source>
        <dbReference type="ARBA" id="ARBA00023004"/>
    </source>
</evidence>
<dbReference type="RefSeq" id="WP_132849525.1">
    <property type="nucleotide sequence ID" value="NZ_CP058648.1"/>
</dbReference>
<protein>
    <submittedName>
        <fullName evidence="11">4Fe-4S dicluster protein</fullName>
    </submittedName>
</protein>
<evidence type="ECO:0000256" key="3">
    <source>
        <dbReference type="ARBA" id="ARBA00022723"/>
    </source>
</evidence>
<dbReference type="SUPFAM" id="SSF53920">
    <property type="entry name" value="Fe-only hydrogenase"/>
    <property type="match status" value="1"/>
</dbReference>
<dbReference type="SUPFAM" id="SSF58104">
    <property type="entry name" value="Methyl-accepting chemotaxis protein (MCP) signaling domain"/>
    <property type="match status" value="1"/>
</dbReference>
<dbReference type="Gene3D" id="3.40.950.10">
    <property type="entry name" value="Fe-only Hydrogenase (Larger Subunit), Chain L, domain 3"/>
    <property type="match status" value="1"/>
</dbReference>
<keyword evidence="7" id="KW-0807">Transducer</keyword>
<proteinExistence type="inferred from homology"/>
<sequence length="640" mass="72078">MSSVNLINTQEENCVGCNKCINGCPIKGANIAEFKDGVNIVKIDTNKCIQCGHCINACDHDAREYIDDTKQFFEDLKNGKKISMLVAPAVRVNFKYYNKLFGYLKSIGVRLVYDVSLGADITTWAYLKKIKEDKLTSVIAQPCPSIVSYIEKYRPELISKLSPIHSPMINTAIYLKKYVGTDDELAFLSPCIAKGNEIKDINTSSMIKYNVTFKKIQEHLRNNNIQLHSFPSIDFDHMQSSIGSLYSRPGGLRENVEARIKGAWIRQIEGQNHVYHYLEEYKNRIDNNKSLPLLVDILNCPFGCNIGTGTSKNLQLDDIDEVFNDMKKNRLNKKGKLPLSKNIDDMYKLFDSKLNINHFIRSYSDKSQEIGKWLDPTVAEYKQILEKLHKDNEKDENINCFACGYGDCATMIKAIHNGANHLENCMHYNRRELEIEHNIITEKHKELEEVLDQVSYMNEERMSEIKHLNIVVNTILNSINEVNSGSEEVIASVENITTEVYSTLSTSKDLNIKIGSIREKIDKFSKATEEIVSISEQTNLLALNAAIESARAGESGRGFAVVAEEVKKLAENSKAVAESTKTDERDVINSILNIITQSETVGARMDIISDAINNISASLQEITATSQSIAENANTLIKEK</sequence>
<evidence type="ECO:0000256" key="7">
    <source>
        <dbReference type="PROSITE-ProRule" id="PRU00284"/>
    </source>
</evidence>
<dbReference type="PANTHER" id="PTHR43531:SF11">
    <property type="entry name" value="METHYL-ACCEPTING CHEMOTAXIS PROTEIN 3"/>
    <property type="match status" value="1"/>
</dbReference>
<dbReference type="SUPFAM" id="SSF54862">
    <property type="entry name" value="4Fe-4S ferredoxins"/>
    <property type="match status" value="1"/>
</dbReference>
<evidence type="ECO:0000313" key="11">
    <source>
        <dbReference type="EMBL" id="TCP96970.1"/>
    </source>
</evidence>
<dbReference type="SMART" id="SM00283">
    <property type="entry name" value="MA"/>
    <property type="match status" value="1"/>
</dbReference>
<feature type="domain" description="4Fe-4S ferredoxin-type" evidence="9">
    <location>
        <begin position="39"/>
        <end position="68"/>
    </location>
</feature>
<gene>
    <name evidence="11" type="ORF">EDD79_104819</name>
</gene>
<keyword evidence="4" id="KW-0408">Iron</keyword>
<dbReference type="Pfam" id="PF00015">
    <property type="entry name" value="MCPsignal"/>
    <property type="match status" value="1"/>
</dbReference>
<feature type="domain" description="Methyl-accepting transducer" evidence="8">
    <location>
        <begin position="436"/>
        <end position="640"/>
    </location>
</feature>
<dbReference type="PROSITE" id="PS50111">
    <property type="entry name" value="CHEMOTAXIS_TRANSDUC_2"/>
    <property type="match status" value="1"/>
</dbReference>
<dbReference type="GO" id="GO:0004888">
    <property type="term" value="F:transmembrane signaling receptor activity"/>
    <property type="evidence" value="ECO:0007669"/>
    <property type="project" value="TreeGrafter"/>
</dbReference>
<dbReference type="GO" id="GO:0006935">
    <property type="term" value="P:chemotaxis"/>
    <property type="evidence" value="ECO:0007669"/>
    <property type="project" value="UniProtKB-KW"/>
</dbReference>
<dbReference type="EMBL" id="SLYC01000048">
    <property type="protein sequence ID" value="TCP96970.1"/>
    <property type="molecule type" value="Genomic_DNA"/>
</dbReference>
<evidence type="ECO:0000256" key="2">
    <source>
        <dbReference type="ARBA" id="ARBA00022500"/>
    </source>
</evidence>
<dbReference type="PANTHER" id="PTHR43531">
    <property type="entry name" value="PROTEIN ICFG"/>
    <property type="match status" value="1"/>
</dbReference>
<reference evidence="11 12" key="1">
    <citation type="submission" date="2019-03" db="EMBL/GenBank/DDBJ databases">
        <title>Genomic Encyclopedia of Type Strains, Phase IV (KMG-IV): sequencing the most valuable type-strain genomes for metagenomic binning, comparative biology and taxonomic classification.</title>
        <authorList>
            <person name="Goeker M."/>
        </authorList>
    </citation>
    <scope>NUCLEOTIDE SEQUENCE [LARGE SCALE GENOMIC DNA]</scope>
    <source>
        <strain evidence="11 12">DSM 100013</strain>
    </source>
</reference>
<keyword evidence="12" id="KW-1185">Reference proteome</keyword>
<organism evidence="11 12">
    <name type="scientific">Serpentinicella alkaliphila</name>
    <dbReference type="NCBI Taxonomy" id="1734049"/>
    <lineage>
        <taxon>Bacteria</taxon>
        <taxon>Bacillati</taxon>
        <taxon>Bacillota</taxon>
        <taxon>Clostridia</taxon>
        <taxon>Peptostreptococcales</taxon>
        <taxon>Natronincolaceae</taxon>
        <taxon>Serpentinicella</taxon>
    </lineage>
</organism>
<dbReference type="Gene3D" id="1.10.15.40">
    <property type="entry name" value="Electron transport complex subunit B, putative Fe-S cluster"/>
    <property type="match status" value="1"/>
</dbReference>
<dbReference type="GO" id="GO:0051539">
    <property type="term" value="F:4 iron, 4 sulfur cluster binding"/>
    <property type="evidence" value="ECO:0007669"/>
    <property type="project" value="UniProtKB-KW"/>
</dbReference>
<dbReference type="GO" id="GO:0007165">
    <property type="term" value="P:signal transduction"/>
    <property type="evidence" value="ECO:0007669"/>
    <property type="project" value="UniProtKB-KW"/>
</dbReference>
<dbReference type="PROSITE" id="PS00198">
    <property type="entry name" value="4FE4S_FER_1"/>
    <property type="match status" value="1"/>
</dbReference>
<dbReference type="PROSITE" id="PS51379">
    <property type="entry name" value="4FE4S_FER_2"/>
    <property type="match status" value="2"/>
</dbReference>
<dbReference type="Pfam" id="PF02906">
    <property type="entry name" value="Fe_hyd_lg_C"/>
    <property type="match status" value="1"/>
</dbReference>
<dbReference type="AlphaFoldDB" id="A0A4R2T3V1"/>
<keyword evidence="1" id="KW-0004">4Fe-4S</keyword>
<keyword evidence="2" id="KW-0145">Chemotaxis</keyword>